<evidence type="ECO:0000256" key="8">
    <source>
        <dbReference type="ARBA" id="ARBA00023303"/>
    </source>
</evidence>
<keyword evidence="8 9" id="KW-0407">Ion channel</keyword>
<dbReference type="Proteomes" id="UP000237640">
    <property type="component" value="Unassembled WGS sequence"/>
</dbReference>
<evidence type="ECO:0000256" key="3">
    <source>
        <dbReference type="ARBA" id="ARBA00022475"/>
    </source>
</evidence>
<dbReference type="NCBIfam" id="NF001843">
    <property type="entry name" value="PRK00567.1-4"/>
    <property type="match status" value="1"/>
</dbReference>
<evidence type="ECO:0000256" key="6">
    <source>
        <dbReference type="ARBA" id="ARBA00023065"/>
    </source>
</evidence>
<accession>A0A2T0MGW7</accession>
<dbReference type="NCBIfam" id="TIGR00220">
    <property type="entry name" value="mscL"/>
    <property type="match status" value="1"/>
</dbReference>
<evidence type="ECO:0000256" key="2">
    <source>
        <dbReference type="ARBA" id="ARBA00022448"/>
    </source>
</evidence>
<dbReference type="HAMAP" id="MF_00115">
    <property type="entry name" value="MscL"/>
    <property type="match status" value="1"/>
</dbReference>
<keyword evidence="3 9" id="KW-1003">Cell membrane</keyword>
<dbReference type="Pfam" id="PF01741">
    <property type="entry name" value="MscL"/>
    <property type="match status" value="1"/>
</dbReference>
<dbReference type="PRINTS" id="PR01264">
    <property type="entry name" value="MECHCHANNEL"/>
</dbReference>
<comment type="function">
    <text evidence="9">Channel that opens in response to stretch forces in the membrane lipid bilayer. May participate in the regulation of osmotic pressure changes within the cell.</text>
</comment>
<proteinExistence type="inferred from homology"/>
<comment type="caution">
    <text evidence="10">The sequence shown here is derived from an EMBL/GenBank/DDBJ whole genome shotgun (WGS) entry which is preliminary data.</text>
</comment>
<evidence type="ECO:0000256" key="5">
    <source>
        <dbReference type="ARBA" id="ARBA00022989"/>
    </source>
</evidence>
<dbReference type="InterPro" id="IPR036019">
    <property type="entry name" value="MscL_channel"/>
</dbReference>
<name>A0A2T0MGW7_9FLAO</name>
<comment type="subcellular location">
    <subcellularLocation>
        <location evidence="9">Cell membrane</location>
        <topology evidence="9">Multi-pass membrane protein</topology>
    </subcellularLocation>
    <subcellularLocation>
        <location evidence="1">Membrane</location>
        <topology evidence="1">Multi-pass membrane protein</topology>
    </subcellularLocation>
</comment>
<dbReference type="PANTHER" id="PTHR30266">
    <property type="entry name" value="MECHANOSENSITIVE CHANNEL MSCL"/>
    <property type="match status" value="1"/>
</dbReference>
<organism evidence="10 11">
    <name type="scientific">Flagellimonas meridianipacifica</name>
    <dbReference type="NCBI Taxonomy" id="1080225"/>
    <lineage>
        <taxon>Bacteria</taxon>
        <taxon>Pseudomonadati</taxon>
        <taxon>Bacteroidota</taxon>
        <taxon>Flavobacteriia</taxon>
        <taxon>Flavobacteriales</taxon>
        <taxon>Flavobacteriaceae</taxon>
        <taxon>Flagellimonas</taxon>
    </lineage>
</organism>
<keyword evidence="4 9" id="KW-0812">Transmembrane</keyword>
<feature type="transmembrane region" description="Helical" evidence="9">
    <location>
        <begin position="21"/>
        <end position="49"/>
    </location>
</feature>
<evidence type="ECO:0000256" key="1">
    <source>
        <dbReference type="ARBA" id="ARBA00004141"/>
    </source>
</evidence>
<evidence type="ECO:0000256" key="4">
    <source>
        <dbReference type="ARBA" id="ARBA00022692"/>
    </source>
</evidence>
<dbReference type="EMBL" id="PVYX01000001">
    <property type="protein sequence ID" value="PRX56818.1"/>
    <property type="molecule type" value="Genomic_DNA"/>
</dbReference>
<keyword evidence="2 9" id="KW-0813">Transport</keyword>
<sequence>MGFLKEFKDFAMKGNLVDIAVGFVMGAAFNKVVASFTGGIVSPLIGLLFNSDFNDLKYVINEGTVNDAGEKVGEIAVLYGAFLTNVIDFLIVAFVMFLIVKGVNRMKKKEEPAPEAPKGPSQEELLAEIRDLLKK</sequence>
<evidence type="ECO:0000256" key="9">
    <source>
        <dbReference type="HAMAP-Rule" id="MF_00115"/>
    </source>
</evidence>
<dbReference type="OrthoDB" id="9810350at2"/>
<protein>
    <recommendedName>
        <fullName evidence="9">Large-conductance mechanosensitive channel</fullName>
    </recommendedName>
</protein>
<evidence type="ECO:0000256" key="7">
    <source>
        <dbReference type="ARBA" id="ARBA00023136"/>
    </source>
</evidence>
<evidence type="ECO:0000313" key="11">
    <source>
        <dbReference type="Proteomes" id="UP000237640"/>
    </source>
</evidence>
<evidence type="ECO:0000313" key="10">
    <source>
        <dbReference type="EMBL" id="PRX56818.1"/>
    </source>
</evidence>
<keyword evidence="6 9" id="KW-0406">Ion transport</keyword>
<dbReference type="AlphaFoldDB" id="A0A2T0MGW7"/>
<reference evidence="10 11" key="1">
    <citation type="submission" date="2018-03" db="EMBL/GenBank/DDBJ databases">
        <title>Genomic Encyclopedia of Archaeal and Bacterial Type Strains, Phase II (KMG-II): from individual species to whole genera.</title>
        <authorList>
            <person name="Goeker M."/>
        </authorList>
    </citation>
    <scope>NUCLEOTIDE SEQUENCE [LARGE SCALE GENOMIC DNA]</scope>
    <source>
        <strain evidence="10 11">DSM 25027</strain>
    </source>
</reference>
<keyword evidence="11" id="KW-1185">Reference proteome</keyword>
<dbReference type="GO" id="GO:0005886">
    <property type="term" value="C:plasma membrane"/>
    <property type="evidence" value="ECO:0007669"/>
    <property type="project" value="UniProtKB-SubCell"/>
</dbReference>
<dbReference type="SUPFAM" id="SSF81330">
    <property type="entry name" value="Gated mechanosensitive channel"/>
    <property type="match status" value="1"/>
</dbReference>
<dbReference type="InterPro" id="IPR001185">
    <property type="entry name" value="MS_channel"/>
</dbReference>
<dbReference type="GO" id="GO:0008381">
    <property type="term" value="F:mechanosensitive monoatomic ion channel activity"/>
    <property type="evidence" value="ECO:0007669"/>
    <property type="project" value="UniProtKB-UniRule"/>
</dbReference>
<dbReference type="InterPro" id="IPR037673">
    <property type="entry name" value="MSC/AndL"/>
</dbReference>
<keyword evidence="7 9" id="KW-0472">Membrane</keyword>
<keyword evidence="5 9" id="KW-1133">Transmembrane helix</keyword>
<comment type="subunit">
    <text evidence="9">Homopentamer.</text>
</comment>
<gene>
    <name evidence="9" type="primary">mscL</name>
    <name evidence="10" type="ORF">CLV81_0816</name>
</gene>
<feature type="transmembrane region" description="Helical" evidence="9">
    <location>
        <begin position="76"/>
        <end position="100"/>
    </location>
</feature>
<dbReference type="RefSeq" id="WP_106144899.1">
    <property type="nucleotide sequence ID" value="NZ_PVYX01000001.1"/>
</dbReference>
<dbReference type="PANTHER" id="PTHR30266:SF2">
    <property type="entry name" value="LARGE-CONDUCTANCE MECHANOSENSITIVE CHANNEL"/>
    <property type="match status" value="1"/>
</dbReference>
<comment type="similarity">
    <text evidence="9">Belongs to the MscL family.</text>
</comment>
<dbReference type="Gene3D" id="1.10.1200.120">
    <property type="entry name" value="Large-conductance mechanosensitive channel, MscL, domain 1"/>
    <property type="match status" value="1"/>
</dbReference>